<evidence type="ECO:0000313" key="2">
    <source>
        <dbReference type="Proteomes" id="UP001054252"/>
    </source>
</evidence>
<dbReference type="EMBL" id="BPVZ01000124">
    <property type="protein sequence ID" value="GKV37708.1"/>
    <property type="molecule type" value="Genomic_DNA"/>
</dbReference>
<comment type="caution">
    <text evidence="1">The sequence shown here is derived from an EMBL/GenBank/DDBJ whole genome shotgun (WGS) entry which is preliminary data.</text>
</comment>
<reference evidence="1 2" key="1">
    <citation type="journal article" date="2021" name="Commun. Biol.">
        <title>The genome of Shorea leprosula (Dipterocarpaceae) highlights the ecological relevance of drought in aseasonal tropical rainforests.</title>
        <authorList>
            <person name="Ng K.K.S."/>
            <person name="Kobayashi M.J."/>
            <person name="Fawcett J.A."/>
            <person name="Hatakeyama M."/>
            <person name="Paape T."/>
            <person name="Ng C.H."/>
            <person name="Ang C.C."/>
            <person name="Tnah L.H."/>
            <person name="Lee C.T."/>
            <person name="Nishiyama T."/>
            <person name="Sese J."/>
            <person name="O'Brien M.J."/>
            <person name="Copetti D."/>
            <person name="Mohd Noor M.I."/>
            <person name="Ong R.C."/>
            <person name="Putra M."/>
            <person name="Sireger I.Z."/>
            <person name="Indrioko S."/>
            <person name="Kosugi Y."/>
            <person name="Izuno A."/>
            <person name="Isagi Y."/>
            <person name="Lee S.L."/>
            <person name="Shimizu K.K."/>
        </authorList>
    </citation>
    <scope>NUCLEOTIDE SEQUENCE [LARGE SCALE GENOMIC DNA]</scope>
    <source>
        <strain evidence="1">214</strain>
    </source>
</reference>
<gene>
    <name evidence="1" type="ORF">SLEP1_g45703</name>
</gene>
<accession>A0AAV5LKM1</accession>
<dbReference type="Proteomes" id="UP001054252">
    <property type="component" value="Unassembled WGS sequence"/>
</dbReference>
<keyword evidence="2" id="KW-1185">Reference proteome</keyword>
<sequence>MEKLRDSMVQDPSASSLPRIKMEDPLVLSSYCIMTKSSWKAGTNLSFLYTSG</sequence>
<proteinExistence type="predicted"/>
<organism evidence="1 2">
    <name type="scientific">Rubroshorea leprosula</name>
    <dbReference type="NCBI Taxonomy" id="152421"/>
    <lineage>
        <taxon>Eukaryota</taxon>
        <taxon>Viridiplantae</taxon>
        <taxon>Streptophyta</taxon>
        <taxon>Embryophyta</taxon>
        <taxon>Tracheophyta</taxon>
        <taxon>Spermatophyta</taxon>
        <taxon>Magnoliopsida</taxon>
        <taxon>eudicotyledons</taxon>
        <taxon>Gunneridae</taxon>
        <taxon>Pentapetalae</taxon>
        <taxon>rosids</taxon>
        <taxon>malvids</taxon>
        <taxon>Malvales</taxon>
        <taxon>Dipterocarpaceae</taxon>
        <taxon>Rubroshorea</taxon>
    </lineage>
</organism>
<protein>
    <submittedName>
        <fullName evidence="1">Uncharacterized protein</fullName>
    </submittedName>
</protein>
<evidence type="ECO:0000313" key="1">
    <source>
        <dbReference type="EMBL" id="GKV37708.1"/>
    </source>
</evidence>
<name>A0AAV5LKM1_9ROSI</name>
<dbReference type="AlphaFoldDB" id="A0AAV5LKM1"/>